<keyword evidence="5 7" id="KW-0378">Hydrolase</keyword>
<protein>
    <recommendedName>
        <fullName evidence="7">Inositol-1-monophosphatase</fullName>
        <ecNumber evidence="7">3.1.3.25</ecNumber>
    </recommendedName>
</protein>
<evidence type="ECO:0000313" key="9">
    <source>
        <dbReference type="Proteomes" id="UP001165561"/>
    </source>
</evidence>
<dbReference type="Gene3D" id="3.40.190.80">
    <property type="match status" value="1"/>
</dbReference>
<gene>
    <name evidence="8" type="ORF">PU560_15145</name>
</gene>
<evidence type="ECO:0000256" key="5">
    <source>
        <dbReference type="ARBA" id="ARBA00022801"/>
    </source>
</evidence>
<accession>A0ABT5U3T3</accession>
<evidence type="ECO:0000313" key="8">
    <source>
        <dbReference type="EMBL" id="MDD9207791.1"/>
    </source>
</evidence>
<name>A0ABT5U3T3_9MICO</name>
<dbReference type="InterPro" id="IPR020583">
    <property type="entry name" value="Inositol_monoP_metal-BS"/>
</dbReference>
<evidence type="ECO:0000256" key="1">
    <source>
        <dbReference type="ARBA" id="ARBA00001033"/>
    </source>
</evidence>
<dbReference type="PROSITE" id="PS00630">
    <property type="entry name" value="IMP_2"/>
    <property type="match status" value="1"/>
</dbReference>
<proteinExistence type="inferred from homology"/>
<evidence type="ECO:0000256" key="2">
    <source>
        <dbReference type="ARBA" id="ARBA00001946"/>
    </source>
</evidence>
<reference evidence="8" key="1">
    <citation type="submission" date="2023-02" db="EMBL/GenBank/DDBJ databases">
        <title>Georgenia sp.10Sc9-8, isolated from a soil sample collected from the Taklamakan desert.</title>
        <authorList>
            <person name="Liu S."/>
        </authorList>
    </citation>
    <scope>NUCLEOTIDE SEQUENCE</scope>
    <source>
        <strain evidence="8">10Sc9-8</strain>
    </source>
</reference>
<evidence type="ECO:0000256" key="4">
    <source>
        <dbReference type="ARBA" id="ARBA00022723"/>
    </source>
</evidence>
<comment type="caution">
    <text evidence="8">The sequence shown here is derived from an EMBL/GenBank/DDBJ whole genome shotgun (WGS) entry which is preliminary data.</text>
</comment>
<comment type="cofactor">
    <cofactor evidence="2 7">
        <name>Mg(2+)</name>
        <dbReference type="ChEBI" id="CHEBI:18420"/>
    </cofactor>
</comment>
<dbReference type="EC" id="3.1.3.25" evidence="7"/>
<dbReference type="InterPro" id="IPR020550">
    <property type="entry name" value="Inositol_monophosphatase_CS"/>
</dbReference>
<sequence length="279" mass="29015">MSPDDPTTTVPTEQVRALMDLAERVARRAGHVVTDRREGLVEVASTKSSATDVVTAVDEESEELLRAEILAARPDDAILGEEGGSSSGTSGLTWVVDPIDGTVNYLYGLDSYSVSVAVVAGPPDPELWTLLAGCVHAPAMGTTWSAGRGLGAWRNGTRLVGRSGPPLAEALVGTGFGYTPEGRRREGAVVAEMLPQVRDIRRLGSAAVDLCLVADGRLDAYYESGLNAWDMAAGALVVAEAGGTVRGLGDRRASTAMTIAGPAELADALARSLADVVDR</sequence>
<dbReference type="PANTHER" id="PTHR20854:SF4">
    <property type="entry name" value="INOSITOL-1-MONOPHOSPHATASE-RELATED"/>
    <property type="match status" value="1"/>
</dbReference>
<dbReference type="CDD" id="cd01639">
    <property type="entry name" value="IMPase"/>
    <property type="match status" value="1"/>
</dbReference>
<dbReference type="InterPro" id="IPR033942">
    <property type="entry name" value="IMPase"/>
</dbReference>
<keyword evidence="9" id="KW-1185">Reference proteome</keyword>
<dbReference type="EMBL" id="JARACI010001156">
    <property type="protein sequence ID" value="MDD9207791.1"/>
    <property type="molecule type" value="Genomic_DNA"/>
</dbReference>
<dbReference type="PRINTS" id="PR00377">
    <property type="entry name" value="IMPHPHTASES"/>
</dbReference>
<dbReference type="InterPro" id="IPR000760">
    <property type="entry name" value="Inositol_monophosphatase-like"/>
</dbReference>
<dbReference type="PROSITE" id="PS00629">
    <property type="entry name" value="IMP_1"/>
    <property type="match status" value="1"/>
</dbReference>
<comment type="similarity">
    <text evidence="3 7">Belongs to the inositol monophosphatase superfamily.</text>
</comment>
<organism evidence="8 9">
    <name type="scientific">Georgenia halotolerans</name>
    <dbReference type="NCBI Taxonomy" id="3028317"/>
    <lineage>
        <taxon>Bacteria</taxon>
        <taxon>Bacillati</taxon>
        <taxon>Actinomycetota</taxon>
        <taxon>Actinomycetes</taxon>
        <taxon>Micrococcales</taxon>
        <taxon>Bogoriellaceae</taxon>
        <taxon>Georgenia</taxon>
    </lineage>
</organism>
<dbReference type="Proteomes" id="UP001165561">
    <property type="component" value="Unassembled WGS sequence"/>
</dbReference>
<dbReference type="Gene3D" id="3.30.540.10">
    <property type="entry name" value="Fructose-1,6-Bisphosphatase, subunit A, domain 1"/>
    <property type="match status" value="1"/>
</dbReference>
<keyword evidence="4 7" id="KW-0479">Metal-binding</keyword>
<evidence type="ECO:0000256" key="6">
    <source>
        <dbReference type="ARBA" id="ARBA00022842"/>
    </source>
</evidence>
<evidence type="ECO:0000256" key="3">
    <source>
        <dbReference type="ARBA" id="ARBA00009759"/>
    </source>
</evidence>
<comment type="catalytic activity">
    <reaction evidence="1 7">
        <text>a myo-inositol phosphate + H2O = myo-inositol + phosphate</text>
        <dbReference type="Rhea" id="RHEA:24056"/>
        <dbReference type="ChEBI" id="CHEBI:15377"/>
        <dbReference type="ChEBI" id="CHEBI:17268"/>
        <dbReference type="ChEBI" id="CHEBI:43474"/>
        <dbReference type="ChEBI" id="CHEBI:84139"/>
        <dbReference type="EC" id="3.1.3.25"/>
    </reaction>
</comment>
<dbReference type="PANTHER" id="PTHR20854">
    <property type="entry name" value="INOSITOL MONOPHOSPHATASE"/>
    <property type="match status" value="1"/>
</dbReference>
<keyword evidence="6 7" id="KW-0460">Magnesium</keyword>
<evidence type="ECO:0000256" key="7">
    <source>
        <dbReference type="RuleBase" id="RU364068"/>
    </source>
</evidence>
<dbReference type="Pfam" id="PF00459">
    <property type="entry name" value="Inositol_P"/>
    <property type="match status" value="1"/>
</dbReference>
<dbReference type="SUPFAM" id="SSF56655">
    <property type="entry name" value="Carbohydrate phosphatase"/>
    <property type="match status" value="1"/>
</dbReference>